<dbReference type="Proteomes" id="UP001234297">
    <property type="component" value="Chromosome 4"/>
</dbReference>
<protein>
    <submittedName>
        <fullName evidence="1">Uncharacterized protein</fullName>
    </submittedName>
</protein>
<gene>
    <name evidence="1" type="ORF">MRB53_014533</name>
</gene>
<proteinExistence type="predicted"/>
<accession>A0ACC2KBJ7</accession>
<organism evidence="1 2">
    <name type="scientific">Persea americana</name>
    <name type="common">Avocado</name>
    <dbReference type="NCBI Taxonomy" id="3435"/>
    <lineage>
        <taxon>Eukaryota</taxon>
        <taxon>Viridiplantae</taxon>
        <taxon>Streptophyta</taxon>
        <taxon>Embryophyta</taxon>
        <taxon>Tracheophyta</taxon>
        <taxon>Spermatophyta</taxon>
        <taxon>Magnoliopsida</taxon>
        <taxon>Magnoliidae</taxon>
        <taxon>Laurales</taxon>
        <taxon>Lauraceae</taxon>
        <taxon>Persea</taxon>
    </lineage>
</organism>
<keyword evidence="2" id="KW-1185">Reference proteome</keyword>
<sequence length="908" mass="102723">MKDCAKKEEIAEDYCFICKDGGLLLVCEYDQRNVETLHSPHLPFLSPAARGSEHAPPRRCLKAYHPECVGEDSSILDTNNTWICSWHKCFICKKSSKLQCFCCPNAVCQACTITAEFVQVREEKGFCSNCLKLALLIEENLDVDSDGGQVDFNDTETYECLFRDYWEIIKQNEGLSIEDLHKADSVLKKGKKSGKAFNLNKPVGELTSDVDNMDDKSDDEVPLQEPKGQDLWMKIGRRTYKSRKKKFIGWGSEQLICFLTSIGKNTDEPITQPEVYDIIKDYIVENKLTDPQKKKVICDARLNLLFGRKAVNRLKISNLLEAHFAESQESEDDSLFGSEEENVPKDCKRQRRLSSDPKANVPMLNDFTGNVSETQKSCYASTAAKNVKLIYLRRSLIEEFLKKPETFESKVMDCFVRVKSDPNDYSVPKNFFRIEQVTGVGRASEAYKTGEISTDIVLQVSNMMKGICIFMLSDDDFSEEECDDLRQRVKEGLLERLTIVELDKKARSLHEDITNHWIDREIVVLQKRIDRANEKGWRRELFEYIERRQLLQTPSERSRLLNELPKVIADAEVELEETPNSQENVEVVFKGNGALSLQKAISRETKGFWVACNEKAVEKESEDFGAASLSSPCARDKDFGVASLSSPRPRDEGNVFVSAGYWVACDEKAVEKEPEDFGVASLSSPRLRDKGNGAVSIQNAGTTGTEESTSSIHSFFFGDDNAPNDKFAKTEAEGNGTTPDIEVAKNDTEAIEATSRILKPVLEQQCEKESSSKKVLKNVIDIDEDVADPCNRAEGRKQEIPVIDLDDENDENTNDANGAAISKPAEEANPTENNPRFTEEKRVETNPEARKIWYYMDPKGEIQGPFSMRELKFWKGLGWFDENFMVWVTGRSREDAISLKDAIRLTSI</sequence>
<name>A0ACC2KBJ7_PERAE</name>
<evidence type="ECO:0000313" key="1">
    <source>
        <dbReference type="EMBL" id="KAJ8618347.1"/>
    </source>
</evidence>
<comment type="caution">
    <text evidence="1">The sequence shown here is derived from an EMBL/GenBank/DDBJ whole genome shotgun (WGS) entry which is preliminary data.</text>
</comment>
<dbReference type="EMBL" id="CM056812">
    <property type="protein sequence ID" value="KAJ8618347.1"/>
    <property type="molecule type" value="Genomic_DNA"/>
</dbReference>
<evidence type="ECO:0000313" key="2">
    <source>
        <dbReference type="Proteomes" id="UP001234297"/>
    </source>
</evidence>
<reference evidence="1 2" key="1">
    <citation type="journal article" date="2022" name="Hortic Res">
        <title>A haplotype resolved chromosomal level avocado genome allows analysis of novel avocado genes.</title>
        <authorList>
            <person name="Nath O."/>
            <person name="Fletcher S.J."/>
            <person name="Hayward A."/>
            <person name="Shaw L.M."/>
            <person name="Masouleh A.K."/>
            <person name="Furtado A."/>
            <person name="Henry R.J."/>
            <person name="Mitter N."/>
        </authorList>
    </citation>
    <scope>NUCLEOTIDE SEQUENCE [LARGE SCALE GENOMIC DNA]</scope>
    <source>
        <strain evidence="2">cv. Hass</strain>
    </source>
</reference>